<dbReference type="InterPro" id="IPR011335">
    <property type="entry name" value="Restrct_endonuc-II-like"/>
</dbReference>
<evidence type="ECO:0000259" key="1">
    <source>
        <dbReference type="Pfam" id="PF05685"/>
    </source>
</evidence>
<dbReference type="InterPro" id="IPR008538">
    <property type="entry name" value="Uma2"/>
</dbReference>
<dbReference type="Gene3D" id="3.90.1570.10">
    <property type="entry name" value="tt1808, chain A"/>
    <property type="match status" value="1"/>
</dbReference>
<dbReference type="Proteomes" id="UP001500665">
    <property type="component" value="Unassembled WGS sequence"/>
</dbReference>
<dbReference type="Pfam" id="PF05685">
    <property type="entry name" value="Uma2"/>
    <property type="match status" value="1"/>
</dbReference>
<dbReference type="PANTHER" id="PTHR35400">
    <property type="entry name" value="SLR1083 PROTEIN"/>
    <property type="match status" value="1"/>
</dbReference>
<protein>
    <recommendedName>
        <fullName evidence="1">Putative restriction endonuclease domain-containing protein</fullName>
    </recommendedName>
</protein>
<accession>A0ABN1RYT1</accession>
<dbReference type="EMBL" id="BAAAHH010000054">
    <property type="protein sequence ID" value="GAA0968088.1"/>
    <property type="molecule type" value="Genomic_DNA"/>
</dbReference>
<dbReference type="SUPFAM" id="SSF52980">
    <property type="entry name" value="Restriction endonuclease-like"/>
    <property type="match status" value="1"/>
</dbReference>
<feature type="domain" description="Putative restriction endonuclease" evidence="1">
    <location>
        <begin position="33"/>
        <end position="135"/>
    </location>
</feature>
<name>A0ABN1RYT1_9ACTN</name>
<comment type="caution">
    <text evidence="2">The sequence shown here is derived from an EMBL/GenBank/DDBJ whole genome shotgun (WGS) entry which is preliminary data.</text>
</comment>
<sequence length="260" mass="28685">MGHTLLHQILVADLVTPLMIAEYGDMRTRTSAVARLGDGTWLHADLLVYCEAQEREGFVEGAPLLAVEVASEASRARDLGAKRDLYAGHGVPCYWVVDLTPDGVRVHVHGLDGGRLVERVAVGMGESVRLTEPFKIEIRPDRLFSGLPPWRGPVEGAYMAHENGPDLPCPQEVFGIDSFIRRWPTGVEKVELENGNPVFYGRWDERDVEIAQRAYPGRVVRLDQRPGVPGTLRILPAASVNQTVPQHVVDGRAPAEYGRV</sequence>
<dbReference type="InterPro" id="IPR012296">
    <property type="entry name" value="Nuclease_put_TT1808"/>
</dbReference>
<evidence type="ECO:0000313" key="2">
    <source>
        <dbReference type="EMBL" id="GAA0968088.1"/>
    </source>
</evidence>
<keyword evidence="3" id="KW-1185">Reference proteome</keyword>
<dbReference type="PANTHER" id="PTHR35400:SF3">
    <property type="entry name" value="SLL1072 PROTEIN"/>
    <property type="match status" value="1"/>
</dbReference>
<dbReference type="CDD" id="cd06260">
    <property type="entry name" value="DUF820-like"/>
    <property type="match status" value="1"/>
</dbReference>
<proteinExistence type="predicted"/>
<reference evidence="2 3" key="1">
    <citation type="journal article" date="2019" name="Int. J. Syst. Evol. Microbiol.">
        <title>The Global Catalogue of Microorganisms (GCM) 10K type strain sequencing project: providing services to taxonomists for standard genome sequencing and annotation.</title>
        <authorList>
            <consortium name="The Broad Institute Genomics Platform"/>
            <consortium name="The Broad Institute Genome Sequencing Center for Infectious Disease"/>
            <person name="Wu L."/>
            <person name="Ma J."/>
        </authorList>
    </citation>
    <scope>NUCLEOTIDE SEQUENCE [LARGE SCALE GENOMIC DNA]</scope>
    <source>
        <strain evidence="2 3">JCM 10696</strain>
    </source>
</reference>
<organism evidence="2 3">
    <name type="scientific">Actinocorallia libanotica</name>
    <dbReference type="NCBI Taxonomy" id="46162"/>
    <lineage>
        <taxon>Bacteria</taxon>
        <taxon>Bacillati</taxon>
        <taxon>Actinomycetota</taxon>
        <taxon>Actinomycetes</taxon>
        <taxon>Streptosporangiales</taxon>
        <taxon>Thermomonosporaceae</taxon>
        <taxon>Actinocorallia</taxon>
    </lineage>
</organism>
<evidence type="ECO:0000313" key="3">
    <source>
        <dbReference type="Proteomes" id="UP001500665"/>
    </source>
</evidence>
<gene>
    <name evidence="2" type="ORF">GCM10009550_72890</name>
</gene>